<sequence length="218" mass="24221">MGGPTSSGGSGSSSEEEDEEWKAAIESIAATTTFGNKPFGTTSNGAASRSAPDDSEDDEEVHTQKPQKLKHYQIKAQKLLDQILEKTLSMERDPLDASKDGHLVNECGVRLFKNSPAGIVFDHADEIQRPRKRPRILPRQDSNEKSKKFRQKLRSVAVDGVEIIAAARDAAQKSLARFEAKEEAIKAKAKTEEERVAELKRIRGERWLPSISKEIQVR</sequence>
<proteinExistence type="predicted"/>
<evidence type="ECO:0000313" key="3">
    <source>
        <dbReference type="EMBL" id="MBX68115.1"/>
    </source>
</evidence>
<dbReference type="EMBL" id="GGEC01087631">
    <property type="protein sequence ID" value="MBX68115.1"/>
    <property type="molecule type" value="Transcribed_RNA"/>
</dbReference>
<feature type="region of interest" description="Disordered" evidence="2">
    <location>
        <begin position="1"/>
        <end position="72"/>
    </location>
</feature>
<dbReference type="PANTHER" id="PTHR36765:SF1">
    <property type="entry name" value="EXPRESSED PROTEIN"/>
    <property type="match status" value="1"/>
</dbReference>
<evidence type="ECO:0000256" key="2">
    <source>
        <dbReference type="SAM" id="MobiDB-lite"/>
    </source>
</evidence>
<name>A0A2P2QMI8_RHIMU</name>
<keyword evidence="1" id="KW-0175">Coiled coil</keyword>
<feature type="region of interest" description="Disordered" evidence="2">
    <location>
        <begin position="126"/>
        <end position="148"/>
    </location>
</feature>
<organism evidence="3">
    <name type="scientific">Rhizophora mucronata</name>
    <name type="common">Asiatic mangrove</name>
    <dbReference type="NCBI Taxonomy" id="61149"/>
    <lineage>
        <taxon>Eukaryota</taxon>
        <taxon>Viridiplantae</taxon>
        <taxon>Streptophyta</taxon>
        <taxon>Embryophyta</taxon>
        <taxon>Tracheophyta</taxon>
        <taxon>Spermatophyta</taxon>
        <taxon>Magnoliopsida</taxon>
        <taxon>eudicotyledons</taxon>
        <taxon>Gunneridae</taxon>
        <taxon>Pentapetalae</taxon>
        <taxon>rosids</taxon>
        <taxon>fabids</taxon>
        <taxon>Malpighiales</taxon>
        <taxon>Rhizophoraceae</taxon>
        <taxon>Rhizophora</taxon>
    </lineage>
</organism>
<feature type="compositionally biased region" description="Polar residues" evidence="2">
    <location>
        <begin position="29"/>
        <end position="47"/>
    </location>
</feature>
<reference evidence="3" key="1">
    <citation type="submission" date="2018-02" db="EMBL/GenBank/DDBJ databases">
        <title>Rhizophora mucronata_Transcriptome.</title>
        <authorList>
            <person name="Meera S.P."/>
            <person name="Sreeshan A."/>
            <person name="Augustine A."/>
        </authorList>
    </citation>
    <scope>NUCLEOTIDE SEQUENCE</scope>
    <source>
        <tissue evidence="3">Leaf</tissue>
    </source>
</reference>
<protein>
    <submittedName>
        <fullName evidence="3">Uncharacterized protein</fullName>
    </submittedName>
</protein>
<dbReference type="PANTHER" id="PTHR36765">
    <property type="entry name" value="EXPRESSED PROTEIN"/>
    <property type="match status" value="1"/>
</dbReference>
<dbReference type="AlphaFoldDB" id="A0A2P2QMI8"/>
<accession>A0A2P2QMI8</accession>
<evidence type="ECO:0000256" key="1">
    <source>
        <dbReference type="SAM" id="Coils"/>
    </source>
</evidence>
<feature type="compositionally biased region" description="Gly residues" evidence="2">
    <location>
        <begin position="1"/>
        <end position="11"/>
    </location>
</feature>
<feature type="coiled-coil region" evidence="1">
    <location>
        <begin position="168"/>
        <end position="202"/>
    </location>
</feature>